<proteinExistence type="predicted"/>
<reference evidence="2 3" key="1">
    <citation type="journal article" date="2014" name="Genome Announc.">
        <title>Complete Genome Sequence of Mycoplasma bovoculi Strain M165/69T (ATCC 29104).</title>
        <authorList>
            <person name="Calcutt M.J."/>
            <person name="Foecking M.F."/>
        </authorList>
    </citation>
    <scope>NUCLEOTIDE SEQUENCE [LARGE SCALE GENOMIC DNA]</scope>
    <source>
        <strain evidence="2">M165/69</strain>
    </source>
</reference>
<dbReference type="HOGENOM" id="CLU_029433_1_0_14"/>
<keyword evidence="1" id="KW-0812">Transmembrane</keyword>
<dbReference type="PATRIC" id="fig|743966.3.peg.53"/>
<evidence type="ECO:0000313" key="2">
    <source>
        <dbReference type="EMBL" id="AHH45065.1"/>
    </source>
</evidence>
<keyword evidence="3" id="KW-1185">Reference proteome</keyword>
<dbReference type="STRING" id="743966.MYB_00270"/>
<organism evidence="2 3">
    <name type="scientific">Mesomycoplasma bovoculi M165/69</name>
    <dbReference type="NCBI Taxonomy" id="743966"/>
    <lineage>
        <taxon>Bacteria</taxon>
        <taxon>Bacillati</taxon>
        <taxon>Mycoplasmatota</taxon>
        <taxon>Mycoplasmoidales</taxon>
        <taxon>Metamycoplasmataceae</taxon>
        <taxon>Mesomycoplasma</taxon>
    </lineage>
</organism>
<dbReference type="EMBL" id="CP007154">
    <property type="protein sequence ID" value="AHH45065.1"/>
    <property type="molecule type" value="Genomic_DNA"/>
</dbReference>
<feature type="transmembrane region" description="Helical" evidence="1">
    <location>
        <begin position="146"/>
        <end position="168"/>
    </location>
</feature>
<name>W5UTC2_9BACT</name>
<evidence type="ECO:0000256" key="1">
    <source>
        <dbReference type="SAM" id="Phobius"/>
    </source>
</evidence>
<accession>W5UTC2</accession>
<protein>
    <submittedName>
        <fullName evidence="2">Uncharacterized protein</fullName>
    </submittedName>
</protein>
<gene>
    <name evidence="2" type="ORF">MYB_00270</name>
</gene>
<keyword evidence="1" id="KW-1133">Transmembrane helix</keyword>
<keyword evidence="1" id="KW-0472">Membrane</keyword>
<evidence type="ECO:0000313" key="3">
    <source>
        <dbReference type="Proteomes" id="UP000019229"/>
    </source>
</evidence>
<dbReference type="Proteomes" id="UP000019229">
    <property type="component" value="Chromosome"/>
</dbReference>
<sequence length="605" mass="69401">MQQQSNTFIFQKNYYFKLLLKLTLKKKAIYVIGIVLLLLTIFLAIMSKVYASESNFSLFSFVNLFVSLSLTIILASYLFLVIFKDLSSQSIDIIAFTKPYNRQYFIATKILFLIFVAFVWAIFFYINSLIFYLINFNLSNQTPYFYIWGFFSPLFAFLIFGSITALISIKFSGKIALASTLISFSPFVLLGSASAFSSTSTTDRFARILNLENAPYDSNTIVDVEKFYLNDKKDHFFIIPKHVDNYKFSERQTRYIGQAWNDSTPAPQLWQTASYLLLPYQFINVFDKKDNDALVNAIAQPKDNLDNFLYYNNLDSKENAYFIDTTPNLPLYKDSNNQPIYLVPGALKNESHFVKDDGNDFVDDNLANRQIIYANEHASDFNIDLPEDAQTIGASSLLVGKLKWSLFKNLLESKVFGNYAQEFFSKIDKQATREDILKTISTAISEDSKLLNLTDPTSAILNPIVNTEKIQSETQRKIYLGLGLIYWLYFKNPYSPILQTILKDSDTGTFDPQQIDLEIDNSTFKIGGYSSYAAQQRVSEKTGRVITRFNLTNSKNFAFQPVSQIIEVKVGQKVVVKGAYPILWLLASSILLYFIFRLYSKKDYR</sequence>
<dbReference type="eggNOG" id="COG1277">
    <property type="taxonomic scope" value="Bacteria"/>
</dbReference>
<feature type="transmembrane region" description="Helical" evidence="1">
    <location>
        <begin position="28"/>
        <end position="46"/>
    </location>
</feature>
<feature type="transmembrane region" description="Helical" evidence="1">
    <location>
        <begin position="104"/>
        <end position="126"/>
    </location>
</feature>
<feature type="transmembrane region" description="Helical" evidence="1">
    <location>
        <begin position="58"/>
        <end position="83"/>
    </location>
</feature>
<dbReference type="KEGG" id="mbc:MYB_00270"/>
<feature type="transmembrane region" description="Helical" evidence="1">
    <location>
        <begin position="175"/>
        <end position="196"/>
    </location>
</feature>
<dbReference type="AlphaFoldDB" id="W5UTC2"/>
<feature type="transmembrane region" description="Helical" evidence="1">
    <location>
        <begin position="578"/>
        <end position="599"/>
    </location>
</feature>